<keyword evidence="3 6" id="KW-0812">Transmembrane</keyword>
<evidence type="ECO:0000256" key="5">
    <source>
        <dbReference type="ARBA" id="ARBA00023136"/>
    </source>
</evidence>
<dbReference type="InterPro" id="IPR004797">
    <property type="entry name" value="Competence_ComEC/Rec2"/>
</dbReference>
<protein>
    <submittedName>
        <fullName evidence="8">Competence protein ComEC</fullName>
    </submittedName>
</protein>
<dbReference type="InterPro" id="IPR052159">
    <property type="entry name" value="Competence_DNA_uptake"/>
</dbReference>
<evidence type="ECO:0000313" key="8">
    <source>
        <dbReference type="EMBL" id="MBB5192792.1"/>
    </source>
</evidence>
<keyword evidence="2" id="KW-1003">Cell membrane</keyword>
<evidence type="ECO:0000259" key="7">
    <source>
        <dbReference type="SMART" id="SM00849"/>
    </source>
</evidence>
<feature type="transmembrane region" description="Helical" evidence="6">
    <location>
        <begin position="280"/>
        <end position="298"/>
    </location>
</feature>
<keyword evidence="4 6" id="KW-1133">Transmembrane helix</keyword>
<dbReference type="CDD" id="cd07731">
    <property type="entry name" value="ComA-like_MBL-fold"/>
    <property type="match status" value="1"/>
</dbReference>
<name>A0A840RKP3_9NEIS</name>
<accession>A0A840RKP3</accession>
<dbReference type="GO" id="GO:0030420">
    <property type="term" value="P:establishment of competence for transformation"/>
    <property type="evidence" value="ECO:0007669"/>
    <property type="project" value="InterPro"/>
</dbReference>
<evidence type="ECO:0000256" key="3">
    <source>
        <dbReference type="ARBA" id="ARBA00022692"/>
    </source>
</evidence>
<dbReference type="InterPro" id="IPR035681">
    <property type="entry name" value="ComA-like_MBL"/>
</dbReference>
<dbReference type="InterPro" id="IPR036866">
    <property type="entry name" value="RibonucZ/Hydroxyglut_hydro"/>
</dbReference>
<feature type="transmembrane region" description="Helical" evidence="6">
    <location>
        <begin position="380"/>
        <end position="397"/>
    </location>
</feature>
<dbReference type="SUPFAM" id="SSF56281">
    <property type="entry name" value="Metallo-hydrolase/oxidoreductase"/>
    <property type="match status" value="1"/>
</dbReference>
<keyword evidence="9" id="KW-1185">Reference proteome</keyword>
<dbReference type="EMBL" id="JACHHN010000008">
    <property type="protein sequence ID" value="MBB5192792.1"/>
    <property type="molecule type" value="Genomic_DNA"/>
</dbReference>
<dbReference type="InterPro" id="IPR004477">
    <property type="entry name" value="ComEC_N"/>
</dbReference>
<feature type="transmembrane region" description="Helical" evidence="6">
    <location>
        <begin position="242"/>
        <end position="260"/>
    </location>
</feature>
<dbReference type="Pfam" id="PF00753">
    <property type="entry name" value="Lactamase_B"/>
    <property type="match status" value="1"/>
</dbReference>
<proteinExistence type="predicted"/>
<evidence type="ECO:0000256" key="1">
    <source>
        <dbReference type="ARBA" id="ARBA00004651"/>
    </source>
</evidence>
<dbReference type="AlphaFoldDB" id="A0A840RKP3"/>
<feature type="domain" description="Metallo-beta-lactamase" evidence="7">
    <location>
        <begin position="517"/>
        <end position="703"/>
    </location>
</feature>
<feature type="transmembrane region" description="Helical" evidence="6">
    <location>
        <begin position="486"/>
        <end position="504"/>
    </location>
</feature>
<comment type="subcellular location">
    <subcellularLocation>
        <location evidence="1">Cell membrane</location>
        <topology evidence="1">Multi-pass membrane protein</topology>
    </subcellularLocation>
</comment>
<dbReference type="SMART" id="SM00849">
    <property type="entry name" value="Lactamase_B"/>
    <property type="match status" value="1"/>
</dbReference>
<organism evidence="8 9">
    <name type="scientific">Silvimonas terrae</name>
    <dbReference type="NCBI Taxonomy" id="300266"/>
    <lineage>
        <taxon>Bacteria</taxon>
        <taxon>Pseudomonadati</taxon>
        <taxon>Pseudomonadota</taxon>
        <taxon>Betaproteobacteria</taxon>
        <taxon>Neisseriales</taxon>
        <taxon>Chitinibacteraceae</taxon>
        <taxon>Silvimonas</taxon>
    </lineage>
</organism>
<dbReference type="NCBIfam" id="TIGR00361">
    <property type="entry name" value="ComEC_Rec2"/>
    <property type="match status" value="1"/>
</dbReference>
<dbReference type="Proteomes" id="UP000543030">
    <property type="component" value="Unassembled WGS sequence"/>
</dbReference>
<feature type="transmembrane region" description="Helical" evidence="6">
    <location>
        <begin position="48"/>
        <end position="68"/>
    </location>
</feature>
<evidence type="ECO:0000313" key="9">
    <source>
        <dbReference type="Proteomes" id="UP000543030"/>
    </source>
</evidence>
<feature type="transmembrane region" description="Helical" evidence="6">
    <location>
        <begin position="461"/>
        <end position="479"/>
    </location>
</feature>
<feature type="transmembrane region" description="Helical" evidence="6">
    <location>
        <begin position="328"/>
        <end position="360"/>
    </location>
</feature>
<dbReference type="InterPro" id="IPR001279">
    <property type="entry name" value="Metallo-B-lactamas"/>
</dbReference>
<evidence type="ECO:0000256" key="6">
    <source>
        <dbReference type="SAM" id="Phobius"/>
    </source>
</evidence>
<dbReference type="PANTHER" id="PTHR30619">
    <property type="entry name" value="DNA INTERNALIZATION/COMPETENCE PROTEIN COMEC/REC2"/>
    <property type="match status" value="1"/>
</dbReference>
<dbReference type="RefSeq" id="WP_184102456.1">
    <property type="nucleotide sequence ID" value="NZ_JACHHN010000008.1"/>
</dbReference>
<keyword evidence="5 6" id="KW-0472">Membrane</keyword>
<dbReference type="PANTHER" id="PTHR30619:SF1">
    <property type="entry name" value="RECOMBINATION PROTEIN 2"/>
    <property type="match status" value="1"/>
</dbReference>
<sequence>MLISYLGALVAFVFGVCLLQLQPALPPAYAPIPLLLLGAVMAWRCQRGSRSLAIFGLMLVTGFAWANLRAHWRMADRLDRTQEQHQVVAEGYVGGLPQTSEFGVRFVFVPTRVMTPGATLPTRLSLSWWGEHPEVSAGTRWQFTLQPKRVHGQQNPGGFDSEAWMLQQGIGATGNVKHGQRQPGHAWQAGIDRVREAVIQRILRTLGDAPWAGVIVATATGDRSHIGRDQWLDFAQTGTTHLTVISGLHVSMIAALTGWLTGWIGRRMPRLLRHGNLYRWQLWSGLCAALLYSLLAGLGIPTQRAVLMLATGIVCLLCGRPMHKSVIWMLALFVVVVIDPFAVISAGFWLSFLAVGALLWLSTNRVGGIRGLHGWLRTELAVTLGTLPVLLVVFGRLPLVSPLANALAIPVVSMLVTPLTLAGLADPSGLLWHAAERTFAATHWVLAWLAAHVPSPDFAPPPAWTIIPAMLGIWFLMLPRGLPGRWLGLLLAAPLLVVPAPVIAPGEFVATVIDVDQGLSVLVQTRQHALVFDTGKPGQADRAILPVLRSRQIRRLDTLVVSHKDNDHSGSAQTLLQALPVKTLLAQLPAEHPAWGLAQHDELCEAGQSWDWDGVSFTVLWPVPDALMPDENARGCVLEIETAHQRMLIPADVGITQEAEMLSRNWLGHFDVVVAGHHGSITSSSASFVTDTHPAWVVFSSGYLNRFRHPRPEVVARYAAAGAEDVRTDRDGAITLSTQGAALSVSRWRVQHPHYWYEQW</sequence>
<comment type="caution">
    <text evidence="8">The sequence shown here is derived from an EMBL/GenBank/DDBJ whole genome shotgun (WGS) entry which is preliminary data.</text>
</comment>
<reference evidence="8 9" key="1">
    <citation type="submission" date="2020-08" db="EMBL/GenBank/DDBJ databases">
        <title>Genomic Encyclopedia of Type Strains, Phase IV (KMG-IV): sequencing the most valuable type-strain genomes for metagenomic binning, comparative biology and taxonomic classification.</title>
        <authorList>
            <person name="Goeker M."/>
        </authorList>
    </citation>
    <scope>NUCLEOTIDE SEQUENCE [LARGE SCALE GENOMIC DNA]</scope>
    <source>
        <strain evidence="8 9">DSM 18233</strain>
    </source>
</reference>
<dbReference type="Pfam" id="PF13567">
    <property type="entry name" value="DUF4131"/>
    <property type="match status" value="1"/>
</dbReference>
<evidence type="ECO:0000256" key="4">
    <source>
        <dbReference type="ARBA" id="ARBA00022989"/>
    </source>
</evidence>
<evidence type="ECO:0000256" key="2">
    <source>
        <dbReference type="ARBA" id="ARBA00022475"/>
    </source>
</evidence>
<dbReference type="Gene3D" id="3.60.15.10">
    <property type="entry name" value="Ribonuclease Z/Hydroxyacylglutathione hydrolase-like"/>
    <property type="match status" value="1"/>
</dbReference>
<dbReference type="Pfam" id="PF03772">
    <property type="entry name" value="Competence"/>
    <property type="match status" value="1"/>
</dbReference>
<dbReference type="NCBIfam" id="TIGR00360">
    <property type="entry name" value="ComEC_N-term"/>
    <property type="match status" value="1"/>
</dbReference>
<dbReference type="GO" id="GO:0005886">
    <property type="term" value="C:plasma membrane"/>
    <property type="evidence" value="ECO:0007669"/>
    <property type="project" value="UniProtKB-SubCell"/>
</dbReference>
<feature type="transmembrane region" description="Helical" evidence="6">
    <location>
        <begin position="403"/>
        <end position="425"/>
    </location>
</feature>
<gene>
    <name evidence="8" type="ORF">HNQ50_003546</name>
</gene>
<dbReference type="InterPro" id="IPR025405">
    <property type="entry name" value="DUF4131"/>
</dbReference>